<proteinExistence type="predicted"/>
<name>A0A1J0KQY2_9GAMM</name>
<feature type="coiled-coil region" evidence="1">
    <location>
        <begin position="536"/>
        <end position="563"/>
    </location>
</feature>
<dbReference type="KEGG" id="frc:KX01_847"/>
<dbReference type="AlphaFoldDB" id="A0A1J0KQY2"/>
<dbReference type="STRING" id="1542390.KX01_847"/>
<keyword evidence="1" id="KW-0175">Coiled coil</keyword>
<reference evidence="3" key="1">
    <citation type="submission" date="2014-10" db="EMBL/GenBank/DDBJ databases">
        <authorList>
            <person name="Kuske C.R."/>
            <person name="Challacombe J.F."/>
            <person name="Daligault H.E."/>
            <person name="Davenport K.W."/>
            <person name="Johnson S.L."/>
            <person name="Siddaramappa S."/>
            <person name="Petersen J.M."/>
        </authorList>
    </citation>
    <scope>NUCLEOTIDE SEQUENCE [LARGE SCALE GENOMIC DNA]</scope>
    <source>
        <strain evidence="3">CA97-1460</strain>
    </source>
</reference>
<gene>
    <name evidence="2" type="ORF">KX01_847</name>
</gene>
<organism evidence="2 3">
    <name type="scientific">Francisella frigiditurris</name>
    <dbReference type="NCBI Taxonomy" id="1542390"/>
    <lineage>
        <taxon>Bacteria</taxon>
        <taxon>Pseudomonadati</taxon>
        <taxon>Pseudomonadota</taxon>
        <taxon>Gammaproteobacteria</taxon>
        <taxon>Thiotrichales</taxon>
        <taxon>Francisellaceae</taxon>
        <taxon>Francisella</taxon>
    </lineage>
</organism>
<accession>A0A1J0KQY2</accession>
<dbReference type="RefSeq" id="WP_071663788.1">
    <property type="nucleotide sequence ID" value="NZ_CP009654.1"/>
</dbReference>
<evidence type="ECO:0000256" key="1">
    <source>
        <dbReference type="SAM" id="Coils"/>
    </source>
</evidence>
<dbReference type="EMBL" id="CP009654">
    <property type="protein sequence ID" value="APC96197.1"/>
    <property type="molecule type" value="Genomic_DNA"/>
</dbReference>
<evidence type="ECO:0000313" key="2">
    <source>
        <dbReference type="EMBL" id="APC96197.1"/>
    </source>
</evidence>
<keyword evidence="3" id="KW-1185">Reference proteome</keyword>
<evidence type="ECO:0000313" key="3">
    <source>
        <dbReference type="Proteomes" id="UP000182521"/>
    </source>
</evidence>
<dbReference type="Proteomes" id="UP000182521">
    <property type="component" value="Chromosome"/>
</dbReference>
<sequence length="650" mass="73468">MGKIKMPKISEYIRFTSTENIKDAILKGISSFISLYEIQNNKNRVSSTLGNSAINIKTAFKKIGGSTREHVEINEISDSEVEKANRIRASLKRCVDVSNLEDGVAPVGPSLDSFLAELGEKILEVEGRKYNIKDFTKSKLSSGYITSPYAFITLSVFHNACIVLDYSNNIEINNIKSNNPSREIMLYKIDDLLQFYLTPNTKHKSVMNDLYFLIGSALREIQINKEGILLPQDNEIDSLALENLTPADKVAAVMCSHNLFANDKTIAKLFSSQERKKYNKIYNLIEIQKEKDFEDQKIKISPETAKTVERTYKTTKVFLDNVKAIADAIEAYNIKYDENTKNPHAGWATATMARDQYYQFDTGIGRTILNNDLTNAMGGTAATGTLAALQVAFPPSLVTALSANIVNKLIAISFQTNGYGVIHRHGVTGQIRSFLLKTYLTYVTVFIKNHYSYIFKIKLEKHRALYSSKVLADEDVKKLTTEFEKANNSFIHAESDLLKAYMGNKAEYNEEEYKKLKRFLEENPDAMRHKEEFQKYANSLNKKNELRNELSTKEKASQSATATFNSSDAIISSLSNFIIKVETNVLSKYEKALKVLPNKKEKGSLYFYLKMFACASGQYDKGNGAILKYQKNVNAMNDWSKSKLKTIVKH</sequence>
<dbReference type="OrthoDB" id="5604324at2"/>
<protein>
    <submittedName>
        <fullName evidence="2">Uncharacterized protein</fullName>
    </submittedName>
</protein>